<sequence>MRRGTLVSDERTRAEVRLGGHWRQVRAAMLLTALLLLVQWPMRHVVRAGDPTCSTAARLSLLVDTGLICAYLLAAWRAHGFVALVQPAGSALRRRAFAGAALASVAACLDAVENVVLWRRFEGVPAAYGTCPSLSAGWLTGTWWVLWIGALLLAGTALVATRYGVGGHARPPRRDVGADSVDGRAAGGANPDGKAAADLTRHDRGRQIICCSGGGIRSAAFSLGALQALTDQGEYQRSSTVIGVSGGGYIAAAFHFLRRSLVDEGRTSASEPTPYAMGSPELARLRRHTHYLLPSLAVGARAIMSLLYGVVVNLVLIGILIRAIAWVLGWAIATTSVVRGLGGPNAWTDFAGLPRWYWVGALGPLTIVLALFLAEVLVDRFRVPPTWLRREGRALARLLLVPGIVSPLLLLGVPLVLVWANNLGSGAAGVQSGILDGLTDSVAGTASGVAGPRATTANAAVDSQFGFVTLAALGAAFIALARSAWKGIQTISAGVGPTLRRRILAWLRTRLVPWLGSALLVVGVLVVLLRWTAGYAASEEWRSRWWVAGLCAALLVATRIFTDATRTSLHPYYRERLSVAYLVGRGHSEREAERAYPTPLPYSRYAVSPDGGPQLVIVGSANAADTDFIPPDRGCVPFVFDPELTGVAGDVTLPAEGLEPTAEYEVRADYHRRDVTLPGAVAISGAAFAPLTGRNNAGTRPMRLLFAVVNARLGVWLPNPYWGTTSPAAALARRCGELAERRRGDGRTGPLTRLVSATAYAASIADKPGAHQLFREAFGRASMYDRRLYVTDGGHYDNLGLVEALRRRPARVIVIDASNDLEDSFAAVGSAIASARMDLGVDVNLDLRTLQRHGGQRIGRGWARGHATYPEGGTADILLVKAVLAGDLCWDLETYALEHPDFPRHTTGDQLYGEFDFEAYRALGQTLTRDLLHQVERERTPGAPFGNTSTGNAPAGNAPTGNSPAAGVPTPKGPTDDVSPLRSG</sequence>
<dbReference type="Proteomes" id="UP000199052">
    <property type="component" value="Unassembled WGS sequence"/>
</dbReference>
<dbReference type="EMBL" id="FOOI01000001">
    <property type="protein sequence ID" value="SFF65469.1"/>
    <property type="molecule type" value="Genomic_DNA"/>
</dbReference>
<dbReference type="GO" id="GO:0004623">
    <property type="term" value="F:phospholipase A2 activity"/>
    <property type="evidence" value="ECO:0007669"/>
    <property type="project" value="TreeGrafter"/>
</dbReference>
<evidence type="ECO:0000256" key="1">
    <source>
        <dbReference type="SAM" id="MobiDB-lite"/>
    </source>
</evidence>
<accession>A0A1I2KGP9</accession>
<dbReference type="STRING" id="504797.SAMN05421678_101252"/>
<feature type="transmembrane region" description="Helical" evidence="2">
    <location>
        <begin position="398"/>
        <end position="420"/>
    </location>
</feature>
<feature type="region of interest" description="Disordered" evidence="1">
    <location>
        <begin position="168"/>
        <end position="197"/>
    </location>
</feature>
<keyword evidence="2" id="KW-0472">Membrane</keyword>
<feature type="transmembrane region" description="Helical" evidence="2">
    <location>
        <begin position="465"/>
        <end position="485"/>
    </location>
</feature>
<proteinExistence type="predicted"/>
<feature type="transmembrane region" description="Helical" evidence="2">
    <location>
        <begin position="144"/>
        <end position="165"/>
    </location>
</feature>
<feature type="transmembrane region" description="Helical" evidence="2">
    <location>
        <begin position="97"/>
        <end position="118"/>
    </location>
</feature>
<dbReference type="PANTHER" id="PTHR10728">
    <property type="entry name" value="CYTOSOLIC PHOSPHOLIPASE A2"/>
    <property type="match status" value="1"/>
</dbReference>
<name>A0A1I2KGP9_9ACTN</name>
<keyword evidence="2" id="KW-0812">Transmembrane</keyword>
<feature type="transmembrane region" description="Helical" evidence="2">
    <location>
        <begin position="58"/>
        <end position="76"/>
    </location>
</feature>
<dbReference type="Gene3D" id="3.40.1090.10">
    <property type="entry name" value="Cytosolic phospholipase A2 catalytic domain"/>
    <property type="match status" value="1"/>
</dbReference>
<dbReference type="GO" id="GO:0046475">
    <property type="term" value="P:glycerophospholipid catabolic process"/>
    <property type="evidence" value="ECO:0007669"/>
    <property type="project" value="TreeGrafter"/>
</dbReference>
<reference evidence="3 4" key="1">
    <citation type="submission" date="2016-10" db="EMBL/GenBank/DDBJ databases">
        <authorList>
            <person name="de Groot N.N."/>
        </authorList>
    </citation>
    <scope>NUCLEOTIDE SEQUENCE [LARGE SCALE GENOMIC DNA]</scope>
    <source>
        <strain evidence="3 4">CPCC 202808</strain>
    </source>
</reference>
<feature type="region of interest" description="Disordered" evidence="1">
    <location>
        <begin position="939"/>
        <end position="984"/>
    </location>
</feature>
<gene>
    <name evidence="3" type="ORF">SAMN05421678_101252</name>
</gene>
<dbReference type="AlphaFoldDB" id="A0A1I2KGP9"/>
<feature type="transmembrane region" description="Helical" evidence="2">
    <location>
        <begin position="306"/>
        <end position="333"/>
    </location>
</feature>
<feature type="transmembrane region" description="Helical" evidence="2">
    <location>
        <begin position="356"/>
        <end position="378"/>
    </location>
</feature>
<organism evidence="3 4">
    <name type="scientific">Actinopolymorpha cephalotaxi</name>
    <dbReference type="NCBI Taxonomy" id="504797"/>
    <lineage>
        <taxon>Bacteria</taxon>
        <taxon>Bacillati</taxon>
        <taxon>Actinomycetota</taxon>
        <taxon>Actinomycetes</taxon>
        <taxon>Propionibacteriales</taxon>
        <taxon>Actinopolymorphaceae</taxon>
        <taxon>Actinopolymorpha</taxon>
    </lineage>
</organism>
<keyword evidence="2" id="KW-1133">Transmembrane helix</keyword>
<evidence type="ECO:0000256" key="2">
    <source>
        <dbReference type="SAM" id="Phobius"/>
    </source>
</evidence>
<protein>
    <submittedName>
        <fullName evidence="3">Patatin-like phospholipase</fullName>
    </submittedName>
</protein>
<dbReference type="InterPro" id="IPR016035">
    <property type="entry name" value="Acyl_Trfase/lysoPLipase"/>
</dbReference>
<evidence type="ECO:0000313" key="4">
    <source>
        <dbReference type="Proteomes" id="UP000199052"/>
    </source>
</evidence>
<dbReference type="GO" id="GO:0005829">
    <property type="term" value="C:cytosol"/>
    <property type="evidence" value="ECO:0007669"/>
    <property type="project" value="TreeGrafter"/>
</dbReference>
<feature type="transmembrane region" description="Helical" evidence="2">
    <location>
        <begin position="511"/>
        <end position="533"/>
    </location>
</feature>
<dbReference type="SUPFAM" id="SSF52151">
    <property type="entry name" value="FabD/lysophospholipase-like"/>
    <property type="match status" value="2"/>
</dbReference>
<dbReference type="PANTHER" id="PTHR10728:SF40">
    <property type="entry name" value="PATATIN FAMILY PROTEIN"/>
    <property type="match status" value="1"/>
</dbReference>
<evidence type="ECO:0000313" key="3">
    <source>
        <dbReference type="EMBL" id="SFF65469.1"/>
    </source>
</evidence>